<dbReference type="AlphaFoldDB" id="A0A4Q9KIZ6"/>
<name>A0A4Q9KIZ6_PROTD</name>
<reference evidence="1 2" key="1">
    <citation type="submission" date="2019-01" db="EMBL/GenBank/DDBJ databases">
        <title>Lactibacter flavus gen. nov., sp. nov., a novel bacterium of the family Propionibacteriaceae isolated from raw milk and dairy products.</title>
        <authorList>
            <person name="Huptas C."/>
            <person name="Wenning M."/>
            <person name="Breitenwieser F."/>
            <person name="Doll E."/>
            <person name="Von Neubeck M."/>
            <person name="Busse H.-J."/>
            <person name="Scherer S."/>
        </authorList>
    </citation>
    <scope>NUCLEOTIDE SEQUENCE [LARGE SCALE GENOMIC DNA]</scope>
    <source>
        <strain evidence="1 2">DSM 22130</strain>
    </source>
</reference>
<dbReference type="EMBL" id="SDMR01000014">
    <property type="protein sequence ID" value="TBT94387.1"/>
    <property type="molecule type" value="Genomic_DNA"/>
</dbReference>
<evidence type="ECO:0000313" key="2">
    <source>
        <dbReference type="Proteomes" id="UP000291933"/>
    </source>
</evidence>
<dbReference type="OrthoDB" id="4833114at2"/>
<keyword evidence="2" id="KW-1185">Reference proteome</keyword>
<sequence length="444" mass="49238">MSDQVKWHERELTKKALEVFAVECSHRDHDLCGGSGSCLDLLGELIQSRSEAEQARSFDAMRERLLHRYEQPSADWTTSALLRTTLDLILIPPLENWLWRSIAITTALARLGERGLSPDAVLRSGFRKDLTQRTLRTASSFLAAERAGNIAPADTPAFLRAWCDLLAQDPVCEDVGPMVSLSALSPSVCRVVEDWADRAAVGHLLSWRLNDYQPVERSAEDMVFSGGKDATIWICDRLARTYLGEWKASSLHWELAYRHAPTEVAIWAGVNPAILAERTVTEGMVTQELRKRLTRPGLRDDVANVAAEDLVPSVALLLQQGNPIAARQQAQNAYQAYPADPVLAMAYAFCLIPLDRREACRILAHLKPDRPEARALVTANLAVCDLFDGRLADAVTRASTIDVIGLVDTVWLWDPQSAVQGVAELRLECFAEWLPRLLAVAQST</sequence>
<comment type="caution">
    <text evidence="1">The sequence shown here is derived from an EMBL/GenBank/DDBJ whole genome shotgun (WGS) entry which is preliminary data.</text>
</comment>
<dbReference type="Proteomes" id="UP000291933">
    <property type="component" value="Unassembled WGS sequence"/>
</dbReference>
<proteinExistence type="predicted"/>
<evidence type="ECO:0000313" key="1">
    <source>
        <dbReference type="EMBL" id="TBT94387.1"/>
    </source>
</evidence>
<organism evidence="1 2">
    <name type="scientific">Propioniciclava tarda</name>
    <dbReference type="NCBI Taxonomy" id="433330"/>
    <lineage>
        <taxon>Bacteria</taxon>
        <taxon>Bacillati</taxon>
        <taxon>Actinomycetota</taxon>
        <taxon>Actinomycetes</taxon>
        <taxon>Propionibacteriales</taxon>
        <taxon>Propionibacteriaceae</taxon>
        <taxon>Propioniciclava</taxon>
    </lineage>
</organism>
<protein>
    <submittedName>
        <fullName evidence="1">Tetratricopeptide repeat protein</fullName>
    </submittedName>
</protein>
<accession>A0A4Q9KIZ6</accession>
<dbReference type="RefSeq" id="WP_131172630.1">
    <property type="nucleotide sequence ID" value="NZ_FXTL01000014.1"/>
</dbReference>
<gene>
    <name evidence="1" type="ORF">ET996_11170</name>
</gene>